<protein>
    <recommendedName>
        <fullName evidence="5">Membrane-associated 30 kDa protein, chloroplastic</fullName>
    </recommendedName>
</protein>
<dbReference type="Pfam" id="PF04012">
    <property type="entry name" value="PspA_IM30"/>
    <property type="match status" value="1"/>
</dbReference>
<keyword evidence="2" id="KW-0175">Coiled coil</keyword>
<feature type="compositionally biased region" description="Polar residues" evidence="3">
    <location>
        <begin position="269"/>
        <end position="279"/>
    </location>
</feature>
<organism evidence="4">
    <name type="scientific">Auxenochlorella protothecoides</name>
    <name type="common">Green microalga</name>
    <name type="synonym">Chlorella protothecoides</name>
    <dbReference type="NCBI Taxonomy" id="3075"/>
    <lineage>
        <taxon>Eukaryota</taxon>
        <taxon>Viridiplantae</taxon>
        <taxon>Chlorophyta</taxon>
        <taxon>core chlorophytes</taxon>
        <taxon>Trebouxiophyceae</taxon>
        <taxon>Chlorellales</taxon>
        <taxon>Chlorellaceae</taxon>
        <taxon>Auxenochlorella</taxon>
    </lineage>
</organism>
<gene>
    <name evidence="4" type="ORF">g.41221</name>
</gene>
<dbReference type="PANTHER" id="PTHR31088">
    <property type="entry name" value="MEMBRANE-ASSOCIATED PROTEIN VIPP1, CHLOROPLASTIC"/>
    <property type="match status" value="1"/>
</dbReference>
<evidence type="ECO:0008006" key="5">
    <source>
        <dbReference type="Google" id="ProtNLM"/>
    </source>
</evidence>
<reference evidence="4" key="1">
    <citation type="submission" date="2015-08" db="EMBL/GenBank/DDBJ databases">
        <authorList>
            <person name="Babu N.S."/>
            <person name="Beckwith C.J."/>
            <person name="Beseler K.G."/>
            <person name="Brison A."/>
            <person name="Carone J.V."/>
            <person name="Caskin T.P."/>
            <person name="Diamond M."/>
            <person name="Durham M.E."/>
            <person name="Foxe J.M."/>
            <person name="Go M."/>
            <person name="Henderson B.A."/>
            <person name="Jones I.B."/>
            <person name="McGettigan J.A."/>
            <person name="Micheletti S.J."/>
            <person name="Nasrallah M.E."/>
            <person name="Ortiz D."/>
            <person name="Piller C.R."/>
            <person name="Privatt S.R."/>
            <person name="Schneider S.L."/>
            <person name="Sharp S."/>
            <person name="Smith T.C."/>
            <person name="Stanton J.D."/>
            <person name="Ullery H.E."/>
            <person name="Wilson R.J."/>
            <person name="Serrano M.G."/>
            <person name="Buck G."/>
            <person name="Lee V."/>
            <person name="Wang Y."/>
            <person name="Carvalho R."/>
            <person name="Voegtly L."/>
            <person name="Shi R."/>
            <person name="Duckworth R."/>
            <person name="Johnson A."/>
            <person name="Loviza R."/>
            <person name="Walstead R."/>
            <person name="Shah Z."/>
            <person name="Kiflezghi M."/>
            <person name="Wade K."/>
            <person name="Ball S.L."/>
            <person name="Bradley K.W."/>
            <person name="Asai D.J."/>
            <person name="Bowman C.A."/>
            <person name="Russell D.A."/>
            <person name="Pope W.H."/>
            <person name="Jacobs-Sera D."/>
            <person name="Hendrix R.W."/>
            <person name="Hatfull G.F."/>
        </authorList>
    </citation>
    <scope>NUCLEOTIDE SEQUENCE</scope>
</reference>
<name>A0A1D1ZSA2_AUXPR</name>
<feature type="coiled-coil region" evidence="2">
    <location>
        <begin position="173"/>
        <end position="239"/>
    </location>
</feature>
<evidence type="ECO:0000256" key="1">
    <source>
        <dbReference type="ARBA" id="ARBA00043985"/>
    </source>
</evidence>
<evidence type="ECO:0000313" key="4">
    <source>
        <dbReference type="EMBL" id="JAT69842.1"/>
    </source>
</evidence>
<dbReference type="PANTHER" id="PTHR31088:SF6">
    <property type="entry name" value="PHAGE SHOCK PROTEIN A"/>
    <property type="match status" value="1"/>
</dbReference>
<comment type="similarity">
    <text evidence="1">Belongs to the PspA/Vipp/IM30 family.</text>
</comment>
<dbReference type="EMBL" id="GDKF01008780">
    <property type="protein sequence ID" value="JAT69842.1"/>
    <property type="molecule type" value="Transcribed_RNA"/>
</dbReference>
<dbReference type="AlphaFoldDB" id="A0A1D1ZSA2"/>
<accession>A0A1D1ZSA2</accession>
<feature type="coiled-coil region" evidence="2">
    <location>
        <begin position="77"/>
        <end position="114"/>
    </location>
</feature>
<feature type="region of interest" description="Disordered" evidence="3">
    <location>
        <begin position="256"/>
        <end position="288"/>
    </location>
</feature>
<evidence type="ECO:0000256" key="2">
    <source>
        <dbReference type="SAM" id="Coils"/>
    </source>
</evidence>
<dbReference type="InterPro" id="IPR007157">
    <property type="entry name" value="PspA_VIPP1"/>
</dbReference>
<evidence type="ECO:0000256" key="3">
    <source>
        <dbReference type="SAM" id="MobiDB-lite"/>
    </source>
</evidence>
<proteinExistence type="inferred from homology"/>
<sequence>MSARCHVFQPRASLAPHGKGTRLSLHRNFAGTRLPPLQHARAPRASPVAVQANLFGRVVRIVKSYTSALVGGLEDPEKILEQAVSDMQNDLIRLRQAAAEVTAAQKRLQNKRDMAAQTADEWYRRAELALSKGDEELAREALTRRKAHAATATQLEGQLAQQTKAVSTIMGNMKMLEGKLQEAKLKKDTLKARAQSAKSARQIQDMVAGLNTSSALGAFEKMEEKVMAMESEAEAATMLASPDDGLESKFQQLEAGNVEDDLSELRRSLGTSKPKQQQLPPGRPVRDAIDFELDEMRRNRQY</sequence>